<dbReference type="CDD" id="cd06260">
    <property type="entry name" value="DUF820-like"/>
    <property type="match status" value="1"/>
</dbReference>
<organism evidence="2 3">
    <name type="scientific">Enterocloster aldenensis</name>
    <dbReference type="NCBI Taxonomy" id="358742"/>
    <lineage>
        <taxon>Bacteria</taxon>
        <taxon>Bacillati</taxon>
        <taxon>Bacillota</taxon>
        <taxon>Clostridia</taxon>
        <taxon>Lachnospirales</taxon>
        <taxon>Lachnospiraceae</taxon>
        <taxon>Enterocloster</taxon>
    </lineage>
</organism>
<comment type="caution">
    <text evidence="2">The sequence shown here is derived from an EMBL/GenBank/DDBJ whole genome shotgun (WGS) entry which is preliminary data.</text>
</comment>
<dbReference type="PANTHER" id="PTHR36558">
    <property type="entry name" value="GLR1098 PROTEIN"/>
    <property type="match status" value="1"/>
</dbReference>
<dbReference type="RefSeq" id="WP_238053861.1">
    <property type="nucleotide sequence ID" value="NZ_JAKNGE010000041.1"/>
</dbReference>
<dbReference type="AlphaFoldDB" id="A0AAW5C8R1"/>
<dbReference type="Pfam" id="PF05685">
    <property type="entry name" value="Uma2"/>
    <property type="match status" value="1"/>
</dbReference>
<name>A0AAW5C8R1_9FIRM</name>
<dbReference type="Proteomes" id="UP001299608">
    <property type="component" value="Unassembled WGS sequence"/>
</dbReference>
<protein>
    <submittedName>
        <fullName evidence="2">Uma2 family endonuclease</fullName>
    </submittedName>
</protein>
<sequence length="194" mass="22522">MPTYMGEEEVIKKNMALAQEQIYNVEYMEALPEDVRAELIDGRLYYMAAPTRTHQRLVMFLSGNIWNYIKEKNCGCQVYPAPLALYLEEDDYTYLEPDLMVVCDNSKMDEKGCHGAPDLIAEIVSPSTRSRDYLLKLNKYQSAGAREYWILDMEKDVILIYDFEHEKVFSYGWEDKVGSIGFEDLVIDFSGFAR</sequence>
<dbReference type="PANTHER" id="PTHR36558:SF1">
    <property type="entry name" value="RESTRICTION ENDONUCLEASE DOMAIN-CONTAINING PROTEIN-RELATED"/>
    <property type="match status" value="1"/>
</dbReference>
<evidence type="ECO:0000259" key="1">
    <source>
        <dbReference type="Pfam" id="PF05685"/>
    </source>
</evidence>
<dbReference type="EMBL" id="JAKNGE010000041">
    <property type="protein sequence ID" value="MCG4748664.1"/>
    <property type="molecule type" value="Genomic_DNA"/>
</dbReference>
<keyword evidence="2" id="KW-0255">Endonuclease</keyword>
<dbReference type="Gene3D" id="3.90.1570.10">
    <property type="entry name" value="tt1808, chain A"/>
    <property type="match status" value="1"/>
</dbReference>
<feature type="domain" description="Putative restriction endonuclease" evidence="1">
    <location>
        <begin position="28"/>
        <end position="164"/>
    </location>
</feature>
<accession>A0AAW5C8R1</accession>
<evidence type="ECO:0000313" key="3">
    <source>
        <dbReference type="Proteomes" id="UP001299608"/>
    </source>
</evidence>
<dbReference type="InterPro" id="IPR012296">
    <property type="entry name" value="Nuclease_put_TT1808"/>
</dbReference>
<proteinExistence type="predicted"/>
<dbReference type="InterPro" id="IPR011335">
    <property type="entry name" value="Restrct_endonuc-II-like"/>
</dbReference>
<reference evidence="2" key="1">
    <citation type="submission" date="2022-01" db="EMBL/GenBank/DDBJ databases">
        <title>Collection of gut derived symbiotic bacterial strains cultured from healthy donors.</title>
        <authorList>
            <person name="Lin H."/>
            <person name="Kohout C."/>
            <person name="Waligurski E."/>
            <person name="Pamer E.G."/>
        </authorList>
    </citation>
    <scope>NUCLEOTIDE SEQUENCE</scope>
    <source>
        <strain evidence="2">DFI.6.55</strain>
    </source>
</reference>
<dbReference type="InterPro" id="IPR008538">
    <property type="entry name" value="Uma2"/>
</dbReference>
<keyword evidence="2" id="KW-0540">Nuclease</keyword>
<keyword evidence="2" id="KW-0378">Hydrolase</keyword>
<dbReference type="GO" id="GO:0004519">
    <property type="term" value="F:endonuclease activity"/>
    <property type="evidence" value="ECO:0007669"/>
    <property type="project" value="UniProtKB-KW"/>
</dbReference>
<gene>
    <name evidence="2" type="ORF">L0N08_24940</name>
</gene>
<evidence type="ECO:0000313" key="2">
    <source>
        <dbReference type="EMBL" id="MCG4748664.1"/>
    </source>
</evidence>
<dbReference type="SUPFAM" id="SSF52980">
    <property type="entry name" value="Restriction endonuclease-like"/>
    <property type="match status" value="1"/>
</dbReference>